<dbReference type="EMBL" id="CAEZYI010000087">
    <property type="protein sequence ID" value="CAB4727073.1"/>
    <property type="molecule type" value="Genomic_DNA"/>
</dbReference>
<protein>
    <submittedName>
        <fullName evidence="9">Unannotated protein</fullName>
    </submittedName>
</protein>
<dbReference type="InterPro" id="IPR000515">
    <property type="entry name" value="MetI-like"/>
</dbReference>
<proteinExistence type="predicted"/>
<gene>
    <name evidence="9" type="ORF">UFOPK2662_01122</name>
</gene>
<sequence length="124" mass="13173">MLILPYTYRSLSAALDAVDIHTLAEAATTLGASISRVIFGIIMPTIKTGIVNGSFIAIALVLGEYTISNILNFKTFQVVIAQIGRQNGNVAVAVSLASLLFVIFLLLIIPTKKRQGAVLDVDVA</sequence>
<feature type="transmembrane region" description="Helical" evidence="7">
    <location>
        <begin position="88"/>
        <end position="109"/>
    </location>
</feature>
<keyword evidence="3" id="KW-1003">Cell membrane</keyword>
<evidence type="ECO:0000256" key="1">
    <source>
        <dbReference type="ARBA" id="ARBA00004651"/>
    </source>
</evidence>
<feature type="transmembrane region" description="Helical" evidence="7">
    <location>
        <begin position="20"/>
        <end position="42"/>
    </location>
</feature>
<dbReference type="GO" id="GO:0005886">
    <property type="term" value="C:plasma membrane"/>
    <property type="evidence" value="ECO:0007669"/>
    <property type="project" value="UniProtKB-SubCell"/>
</dbReference>
<evidence type="ECO:0000256" key="3">
    <source>
        <dbReference type="ARBA" id="ARBA00022475"/>
    </source>
</evidence>
<dbReference type="SUPFAM" id="SSF161098">
    <property type="entry name" value="MetI-like"/>
    <property type="match status" value="1"/>
</dbReference>
<dbReference type="PROSITE" id="PS50928">
    <property type="entry name" value="ABC_TM1"/>
    <property type="match status" value="1"/>
</dbReference>
<evidence type="ECO:0000256" key="2">
    <source>
        <dbReference type="ARBA" id="ARBA00022448"/>
    </source>
</evidence>
<accession>A0A6J6RX38</accession>
<dbReference type="Gene3D" id="1.10.3720.10">
    <property type="entry name" value="MetI-like"/>
    <property type="match status" value="1"/>
</dbReference>
<keyword evidence="4 7" id="KW-0812">Transmembrane</keyword>
<dbReference type="AlphaFoldDB" id="A0A6J6RX38"/>
<evidence type="ECO:0000256" key="7">
    <source>
        <dbReference type="SAM" id="Phobius"/>
    </source>
</evidence>
<keyword evidence="2" id="KW-0813">Transport</keyword>
<dbReference type="PANTHER" id="PTHR30183">
    <property type="entry name" value="MOLYBDENUM TRANSPORT SYSTEM PERMEASE PROTEIN MODB"/>
    <property type="match status" value="1"/>
</dbReference>
<dbReference type="PANTHER" id="PTHR30183:SF3">
    <property type="entry name" value="MOLYBDENUM TRANSPORT SYSTEM PERMEASE PROTEIN MODB"/>
    <property type="match status" value="1"/>
</dbReference>
<keyword evidence="5 7" id="KW-1133">Transmembrane helix</keyword>
<dbReference type="CDD" id="cd06261">
    <property type="entry name" value="TM_PBP2"/>
    <property type="match status" value="1"/>
</dbReference>
<evidence type="ECO:0000256" key="4">
    <source>
        <dbReference type="ARBA" id="ARBA00022692"/>
    </source>
</evidence>
<dbReference type="GO" id="GO:0055085">
    <property type="term" value="P:transmembrane transport"/>
    <property type="evidence" value="ECO:0007669"/>
    <property type="project" value="InterPro"/>
</dbReference>
<reference evidence="9" key="1">
    <citation type="submission" date="2020-05" db="EMBL/GenBank/DDBJ databases">
        <authorList>
            <person name="Chiriac C."/>
            <person name="Salcher M."/>
            <person name="Ghai R."/>
            <person name="Kavagutti S V."/>
        </authorList>
    </citation>
    <scope>NUCLEOTIDE SEQUENCE</scope>
</reference>
<evidence type="ECO:0000259" key="8">
    <source>
        <dbReference type="PROSITE" id="PS50928"/>
    </source>
</evidence>
<keyword evidence="6 7" id="KW-0472">Membrane</keyword>
<feature type="transmembrane region" description="Helical" evidence="7">
    <location>
        <begin position="49"/>
        <end position="68"/>
    </location>
</feature>
<evidence type="ECO:0000256" key="6">
    <source>
        <dbReference type="ARBA" id="ARBA00023136"/>
    </source>
</evidence>
<dbReference type="InterPro" id="IPR035906">
    <property type="entry name" value="MetI-like_sf"/>
</dbReference>
<organism evidence="9">
    <name type="scientific">freshwater metagenome</name>
    <dbReference type="NCBI Taxonomy" id="449393"/>
    <lineage>
        <taxon>unclassified sequences</taxon>
        <taxon>metagenomes</taxon>
        <taxon>ecological metagenomes</taxon>
    </lineage>
</organism>
<name>A0A6J6RX38_9ZZZZ</name>
<evidence type="ECO:0000256" key="5">
    <source>
        <dbReference type="ARBA" id="ARBA00022989"/>
    </source>
</evidence>
<evidence type="ECO:0000313" key="9">
    <source>
        <dbReference type="EMBL" id="CAB4727073.1"/>
    </source>
</evidence>
<feature type="domain" description="ABC transmembrane type-1" evidence="8">
    <location>
        <begin position="1"/>
        <end position="109"/>
    </location>
</feature>
<comment type="subcellular location">
    <subcellularLocation>
        <location evidence="1">Cell membrane</location>
        <topology evidence="1">Multi-pass membrane protein</topology>
    </subcellularLocation>
</comment>
<dbReference type="Pfam" id="PF00528">
    <property type="entry name" value="BPD_transp_1"/>
    <property type="match status" value="1"/>
</dbReference>